<gene>
    <name evidence="9" type="ORF">CLCY_6c00700</name>
</gene>
<dbReference type="PATRIC" id="fig|1121307.3.peg.2202"/>
<reference evidence="9 10" key="1">
    <citation type="submission" date="2015-06" db="EMBL/GenBank/DDBJ databases">
        <title>Draft genome sequence of the purine-degrading Clostridium cylindrosporum HC-1 (DSM 605).</title>
        <authorList>
            <person name="Poehlein A."/>
            <person name="Schiel-Bengelsdorf B."/>
            <person name="Bengelsdorf F."/>
            <person name="Daniel R."/>
            <person name="Duerre P."/>
        </authorList>
    </citation>
    <scope>NUCLEOTIDE SEQUENCE [LARGE SCALE GENOMIC DNA]</scope>
    <source>
        <strain evidence="9 10">DSM 605</strain>
    </source>
</reference>
<keyword evidence="1" id="KW-1003">Cell membrane</keyword>
<accession>A0A0J8DG27</accession>
<evidence type="ECO:0000256" key="5">
    <source>
        <dbReference type="ARBA" id="ARBA00022801"/>
    </source>
</evidence>
<dbReference type="Proteomes" id="UP000036756">
    <property type="component" value="Unassembled WGS sequence"/>
</dbReference>
<dbReference type="SMART" id="SM00793">
    <property type="entry name" value="AgrB"/>
    <property type="match status" value="1"/>
</dbReference>
<dbReference type="STRING" id="1121307.CLCY_6c00700"/>
<dbReference type="GO" id="GO:0016020">
    <property type="term" value="C:membrane"/>
    <property type="evidence" value="ECO:0007669"/>
    <property type="project" value="InterPro"/>
</dbReference>
<keyword evidence="7 8" id="KW-0472">Membrane</keyword>
<dbReference type="Pfam" id="PF04647">
    <property type="entry name" value="AgrB"/>
    <property type="match status" value="1"/>
</dbReference>
<dbReference type="OrthoDB" id="2854767at2"/>
<evidence type="ECO:0000313" key="9">
    <source>
        <dbReference type="EMBL" id="KMT23189.1"/>
    </source>
</evidence>
<dbReference type="RefSeq" id="WP_048569273.1">
    <property type="nucleotide sequence ID" value="NZ_LFVU01000002.1"/>
</dbReference>
<evidence type="ECO:0000256" key="1">
    <source>
        <dbReference type="ARBA" id="ARBA00022475"/>
    </source>
</evidence>
<dbReference type="InterPro" id="IPR006741">
    <property type="entry name" value="AgrB"/>
</dbReference>
<dbReference type="EMBL" id="LFVU01000002">
    <property type="protein sequence ID" value="KMT23189.1"/>
    <property type="molecule type" value="Genomic_DNA"/>
</dbReference>
<dbReference type="GO" id="GO:0006508">
    <property type="term" value="P:proteolysis"/>
    <property type="evidence" value="ECO:0007669"/>
    <property type="project" value="UniProtKB-KW"/>
</dbReference>
<keyword evidence="10" id="KW-1185">Reference proteome</keyword>
<keyword evidence="5" id="KW-0378">Hydrolase</keyword>
<feature type="transmembrane region" description="Helical" evidence="8">
    <location>
        <begin position="178"/>
        <end position="204"/>
    </location>
</feature>
<feature type="transmembrane region" description="Helical" evidence="8">
    <location>
        <begin position="151"/>
        <end position="172"/>
    </location>
</feature>
<name>A0A0J8DG27_CLOCY</name>
<feature type="transmembrane region" description="Helical" evidence="8">
    <location>
        <begin position="28"/>
        <end position="45"/>
    </location>
</feature>
<sequence>MFKVDKVANKLGNNISKELNFDGDKRDVIVYGIFAILQITLSIVITSVFGLFLGVLLESLIVSFATAILRKYSGGAHANTPGKCIVIGTIVCVLPTFLITKLIYDFNIYIVSLIGIIIFIGTYYLIYMFAPVDSVAKPIRNQDKRKKLKKGSILILSVYLVIVICLILSYKVTLNNKYLIYAICMYIGIAWQAFTLTNASHFILKK</sequence>
<keyword evidence="2" id="KW-0673">Quorum sensing</keyword>
<dbReference type="GO" id="GO:0009372">
    <property type="term" value="P:quorum sensing"/>
    <property type="evidence" value="ECO:0007669"/>
    <property type="project" value="UniProtKB-KW"/>
</dbReference>
<dbReference type="AlphaFoldDB" id="A0A0J8DG27"/>
<feature type="transmembrane region" description="Helical" evidence="8">
    <location>
        <begin position="110"/>
        <end position="130"/>
    </location>
</feature>
<feature type="transmembrane region" description="Helical" evidence="8">
    <location>
        <begin position="84"/>
        <end position="104"/>
    </location>
</feature>
<evidence type="ECO:0000256" key="2">
    <source>
        <dbReference type="ARBA" id="ARBA00022654"/>
    </source>
</evidence>
<keyword evidence="6 8" id="KW-1133">Transmembrane helix</keyword>
<evidence type="ECO:0000256" key="8">
    <source>
        <dbReference type="SAM" id="Phobius"/>
    </source>
</evidence>
<evidence type="ECO:0000256" key="4">
    <source>
        <dbReference type="ARBA" id="ARBA00022692"/>
    </source>
</evidence>
<proteinExistence type="predicted"/>
<evidence type="ECO:0000313" key="10">
    <source>
        <dbReference type="Proteomes" id="UP000036756"/>
    </source>
</evidence>
<evidence type="ECO:0000256" key="6">
    <source>
        <dbReference type="ARBA" id="ARBA00022989"/>
    </source>
</evidence>
<comment type="caution">
    <text evidence="9">The sequence shown here is derived from an EMBL/GenBank/DDBJ whole genome shotgun (WGS) entry which is preliminary data.</text>
</comment>
<protein>
    <submittedName>
        <fullName evidence="9">Putative accessory gene regulator protein B</fullName>
    </submittedName>
</protein>
<organism evidence="9 10">
    <name type="scientific">Clostridium cylindrosporum DSM 605</name>
    <dbReference type="NCBI Taxonomy" id="1121307"/>
    <lineage>
        <taxon>Bacteria</taxon>
        <taxon>Bacillati</taxon>
        <taxon>Bacillota</taxon>
        <taxon>Clostridia</taxon>
        <taxon>Eubacteriales</taxon>
        <taxon>Clostridiaceae</taxon>
        <taxon>Clostridium</taxon>
    </lineage>
</organism>
<feature type="transmembrane region" description="Helical" evidence="8">
    <location>
        <begin position="51"/>
        <end position="72"/>
    </location>
</feature>
<dbReference type="GO" id="GO:0008233">
    <property type="term" value="F:peptidase activity"/>
    <property type="evidence" value="ECO:0007669"/>
    <property type="project" value="UniProtKB-KW"/>
</dbReference>
<evidence type="ECO:0000256" key="3">
    <source>
        <dbReference type="ARBA" id="ARBA00022670"/>
    </source>
</evidence>
<keyword evidence="3" id="KW-0645">Protease</keyword>
<evidence type="ECO:0000256" key="7">
    <source>
        <dbReference type="ARBA" id="ARBA00023136"/>
    </source>
</evidence>
<keyword evidence="4 8" id="KW-0812">Transmembrane</keyword>